<evidence type="ECO:0000313" key="2">
    <source>
        <dbReference type="Proteomes" id="UP000839052"/>
    </source>
</evidence>
<dbReference type="Proteomes" id="UP000839052">
    <property type="component" value="Chromosome"/>
</dbReference>
<name>A0ABN8AJ21_9PROT</name>
<protein>
    <submittedName>
        <fullName evidence="1">Uncharacterized protein</fullName>
    </submittedName>
</protein>
<dbReference type="EMBL" id="OU912926">
    <property type="protein sequence ID" value="CAG9932731.1"/>
    <property type="molecule type" value="Genomic_DNA"/>
</dbReference>
<gene>
    <name evidence="1" type="ORF">NTG6680_1478</name>
</gene>
<proteinExistence type="predicted"/>
<evidence type="ECO:0000313" key="1">
    <source>
        <dbReference type="EMBL" id="CAG9932731.1"/>
    </source>
</evidence>
<keyword evidence="2" id="KW-1185">Reference proteome</keyword>
<reference evidence="1 2" key="1">
    <citation type="submission" date="2021-10" db="EMBL/GenBank/DDBJ databases">
        <authorList>
            <person name="Koch H."/>
        </authorList>
    </citation>
    <scope>NUCLEOTIDE SEQUENCE [LARGE SCALE GENOMIC DNA]</scope>
    <source>
        <strain evidence="1">6680</strain>
    </source>
</reference>
<sequence>MIIINPQYPTGQILLDNQPSDELKVTGEFTYLPTKVGMPSWKL</sequence>
<organism evidence="1 2">
    <name type="scientific">Candidatus Nitrotoga arctica</name>
    <dbReference type="NCBI Taxonomy" id="453162"/>
    <lineage>
        <taxon>Bacteria</taxon>
        <taxon>Pseudomonadati</taxon>
        <taxon>Pseudomonadota</taxon>
        <taxon>Betaproteobacteria</taxon>
        <taxon>Nitrosomonadales</taxon>
        <taxon>Gallionellaceae</taxon>
        <taxon>Candidatus Nitrotoga</taxon>
    </lineage>
</organism>
<accession>A0ABN8AJ21</accession>